<protein>
    <recommendedName>
        <fullName evidence="10">4-hydroxythreonine-4-phosphate dehydrogenase</fullName>
        <ecNumber evidence="10">1.1.1.262</ecNumber>
    </recommendedName>
    <alternativeName>
        <fullName evidence="10">4-(phosphohydroxy)-L-threonine dehydrogenase</fullName>
    </alternativeName>
</protein>
<comment type="caution">
    <text evidence="11">The sequence shown here is derived from an EMBL/GenBank/DDBJ whole genome shotgun (WGS) entry which is preliminary data.</text>
</comment>
<dbReference type="EC" id="1.1.1.262" evidence="10"/>
<name>A0ABT1XH87_9BURK</name>
<feature type="binding site" evidence="10">
    <location>
        <position position="144"/>
    </location>
    <ligand>
        <name>substrate</name>
    </ligand>
</feature>
<dbReference type="RefSeq" id="WP_257511501.1">
    <property type="nucleotide sequence ID" value="NZ_JANKHG010000016.1"/>
</dbReference>
<dbReference type="Pfam" id="PF04166">
    <property type="entry name" value="PdxA"/>
    <property type="match status" value="1"/>
</dbReference>
<evidence type="ECO:0000256" key="5">
    <source>
        <dbReference type="ARBA" id="ARBA00022857"/>
    </source>
</evidence>
<evidence type="ECO:0000313" key="11">
    <source>
        <dbReference type="EMBL" id="MCR2746259.1"/>
    </source>
</evidence>
<feature type="binding site" evidence="10">
    <location>
        <position position="282"/>
    </location>
    <ligand>
        <name>substrate</name>
    </ligand>
</feature>
<comment type="catalytic activity">
    <reaction evidence="10">
        <text>4-(phosphooxy)-L-threonine + NAD(+) = 3-amino-2-oxopropyl phosphate + CO2 + NADH</text>
        <dbReference type="Rhea" id="RHEA:32275"/>
        <dbReference type="ChEBI" id="CHEBI:16526"/>
        <dbReference type="ChEBI" id="CHEBI:57279"/>
        <dbReference type="ChEBI" id="CHEBI:57540"/>
        <dbReference type="ChEBI" id="CHEBI:57945"/>
        <dbReference type="ChEBI" id="CHEBI:58452"/>
        <dbReference type="EC" id="1.1.1.262"/>
    </reaction>
</comment>
<evidence type="ECO:0000256" key="1">
    <source>
        <dbReference type="ARBA" id="ARBA00022490"/>
    </source>
</evidence>
<sequence>MQSNTNPPILITSGEPAGIGPELCALLAETSQARRLNRPFIILGDADLLVKRAANAGIEPEWQRVDSLDPAVCTLLKDPGYYLFHHPLNVTCTTGQPDPANASYVLKLLDTACDACLAGTAAAMVTAPVQKSAISPHWPGFAGHTEYLAHHCKQSDVVMMLVGGQMKVALATTHIPLREVSQAITQESLTRTLQIMLKDLAIYWKLDKPKILVTGLNPHAGESGDLGTEEIDTISPVIQALQAQGHDVQGPYPADTLFQPKYLQNSDAVLAMFHDQGLPVLKHASFGQGVNVSLGLPIVRTSVDHGTALALAGTRDMDAGSLNEAIECAHHMDLCRRNMQ</sequence>
<comment type="subcellular location">
    <subcellularLocation>
        <location evidence="10">Cytoplasm</location>
    </subcellularLocation>
</comment>
<evidence type="ECO:0000256" key="2">
    <source>
        <dbReference type="ARBA" id="ARBA00022723"/>
    </source>
</evidence>
<comment type="pathway">
    <text evidence="10">Cofactor biosynthesis; pyridoxine 5'-phosphate biosynthesis; pyridoxine 5'-phosphate from D-erythrose 4-phosphate: step 4/5.</text>
</comment>
<comment type="function">
    <text evidence="10">Catalyzes the NAD(P)-dependent oxidation of 4-(phosphooxy)-L-threonine (HTP) into 2-amino-3-oxo-4-(phosphooxy)butyric acid which spontaneously decarboxylates to form 3-amino-2-oxopropyl phosphate (AHAP).</text>
</comment>
<comment type="similarity">
    <text evidence="10">Belongs to the PdxA family.</text>
</comment>
<keyword evidence="6 10" id="KW-0560">Oxidoreductase</keyword>
<keyword evidence="7 10" id="KW-0520">NAD</keyword>
<evidence type="ECO:0000313" key="12">
    <source>
        <dbReference type="Proteomes" id="UP001165267"/>
    </source>
</evidence>
<feature type="binding site" evidence="10">
    <location>
        <position position="274"/>
    </location>
    <ligand>
        <name>a divalent metal cation</name>
        <dbReference type="ChEBI" id="CHEBI:60240"/>
        <note>ligand shared between dimeric partners</note>
    </ligand>
</feature>
<keyword evidence="4 10" id="KW-0460">Magnesium</keyword>
<feature type="binding site" evidence="10">
    <location>
        <position position="174"/>
    </location>
    <ligand>
        <name>a divalent metal cation</name>
        <dbReference type="ChEBI" id="CHEBI:60240"/>
        <note>ligand shared between dimeric partners</note>
    </ligand>
</feature>
<evidence type="ECO:0000256" key="6">
    <source>
        <dbReference type="ARBA" id="ARBA00023002"/>
    </source>
</evidence>
<keyword evidence="9 10" id="KW-0170">Cobalt</keyword>
<keyword evidence="5 10" id="KW-0521">NADP</keyword>
<feature type="binding site" evidence="10">
    <location>
        <position position="291"/>
    </location>
    <ligand>
        <name>substrate</name>
    </ligand>
</feature>
<dbReference type="InterPro" id="IPR005255">
    <property type="entry name" value="PdxA_fam"/>
</dbReference>
<evidence type="ECO:0000256" key="4">
    <source>
        <dbReference type="ARBA" id="ARBA00022842"/>
    </source>
</evidence>
<feature type="binding site" evidence="10">
    <location>
        <position position="300"/>
    </location>
    <ligand>
        <name>substrate</name>
    </ligand>
</feature>
<dbReference type="SUPFAM" id="SSF53659">
    <property type="entry name" value="Isocitrate/Isopropylmalate dehydrogenase-like"/>
    <property type="match status" value="1"/>
</dbReference>
<keyword evidence="1 10" id="KW-0963">Cytoplasm</keyword>
<dbReference type="EMBL" id="JANKHG010000016">
    <property type="protein sequence ID" value="MCR2746259.1"/>
    <property type="molecule type" value="Genomic_DNA"/>
</dbReference>
<comment type="cofactor">
    <cofactor evidence="10">
        <name>Zn(2+)</name>
        <dbReference type="ChEBI" id="CHEBI:29105"/>
    </cofactor>
    <cofactor evidence="10">
        <name>Mg(2+)</name>
        <dbReference type="ChEBI" id="CHEBI:18420"/>
    </cofactor>
    <cofactor evidence="10">
        <name>Co(2+)</name>
        <dbReference type="ChEBI" id="CHEBI:48828"/>
    </cofactor>
    <text evidence="10">Binds 1 divalent metal cation per subunit. Can use ions such as Zn(2+), Mg(2+) or Co(2+).</text>
</comment>
<evidence type="ECO:0000256" key="8">
    <source>
        <dbReference type="ARBA" id="ARBA00023096"/>
    </source>
</evidence>
<evidence type="ECO:0000256" key="7">
    <source>
        <dbReference type="ARBA" id="ARBA00023027"/>
    </source>
</evidence>
<evidence type="ECO:0000256" key="3">
    <source>
        <dbReference type="ARBA" id="ARBA00022833"/>
    </source>
</evidence>
<dbReference type="PANTHER" id="PTHR30004">
    <property type="entry name" value="4-HYDROXYTHREONINE-4-PHOSPHATE DEHYDROGENASE"/>
    <property type="match status" value="1"/>
</dbReference>
<dbReference type="InterPro" id="IPR037510">
    <property type="entry name" value="PdxA"/>
</dbReference>
<gene>
    <name evidence="10 11" type="primary">pdxA</name>
    <name evidence="11" type="ORF">NSP04_06330</name>
</gene>
<feature type="binding site" evidence="10">
    <location>
        <position position="219"/>
    </location>
    <ligand>
        <name>a divalent metal cation</name>
        <dbReference type="ChEBI" id="CHEBI:60240"/>
        <note>ligand shared between dimeric partners</note>
    </ligand>
</feature>
<dbReference type="Gene3D" id="3.40.718.10">
    <property type="entry name" value="Isopropylmalate Dehydrogenase"/>
    <property type="match status" value="1"/>
</dbReference>
<feature type="binding site" evidence="10">
    <location>
        <position position="145"/>
    </location>
    <ligand>
        <name>substrate</name>
    </ligand>
</feature>
<dbReference type="NCBIfam" id="TIGR00557">
    <property type="entry name" value="pdxA"/>
    <property type="match status" value="1"/>
</dbReference>
<dbReference type="PANTHER" id="PTHR30004:SF5">
    <property type="entry name" value="4-HYDROXYTHREONINE-4-PHOSPHATE DEHYDROGENASE"/>
    <property type="match status" value="1"/>
</dbReference>
<dbReference type="GO" id="GO:0050570">
    <property type="term" value="F:4-hydroxythreonine-4-phosphate dehydrogenase activity"/>
    <property type="evidence" value="ECO:0007669"/>
    <property type="project" value="UniProtKB-EC"/>
</dbReference>
<keyword evidence="3 10" id="KW-0862">Zinc</keyword>
<dbReference type="Proteomes" id="UP001165267">
    <property type="component" value="Unassembled WGS sequence"/>
</dbReference>
<accession>A0ABT1XH87</accession>
<dbReference type="HAMAP" id="MF_00536">
    <property type="entry name" value="PdxA"/>
    <property type="match status" value="1"/>
</dbReference>
<proteinExistence type="inferred from homology"/>
<evidence type="ECO:0000256" key="9">
    <source>
        <dbReference type="ARBA" id="ARBA00023285"/>
    </source>
</evidence>
<organism evidence="11 12">
    <name type="scientific">Limnobacter parvus</name>
    <dbReference type="NCBI Taxonomy" id="2939690"/>
    <lineage>
        <taxon>Bacteria</taxon>
        <taxon>Pseudomonadati</taxon>
        <taxon>Pseudomonadota</taxon>
        <taxon>Betaproteobacteria</taxon>
        <taxon>Burkholderiales</taxon>
        <taxon>Burkholderiaceae</taxon>
        <taxon>Limnobacter</taxon>
    </lineage>
</organism>
<comment type="subunit">
    <text evidence="10">Homodimer.</text>
</comment>
<keyword evidence="8 10" id="KW-0664">Pyridoxine biosynthesis</keyword>
<comment type="miscellaneous">
    <text evidence="10">The active site is located at the dimer interface.</text>
</comment>
<keyword evidence="2 10" id="KW-0479">Metal-binding</keyword>
<reference evidence="11" key="1">
    <citation type="submission" date="2022-07" db="EMBL/GenBank/DDBJ databases">
        <authorList>
            <person name="Xamxidin M."/>
        </authorList>
    </citation>
    <scope>NUCLEOTIDE SEQUENCE</scope>
    <source>
        <strain evidence="11">YS8-69</strain>
    </source>
</reference>
<keyword evidence="12" id="KW-1185">Reference proteome</keyword>
<evidence type="ECO:0000256" key="10">
    <source>
        <dbReference type="HAMAP-Rule" id="MF_00536"/>
    </source>
</evidence>